<dbReference type="PANTHER" id="PTHR45348">
    <property type="entry name" value="HYPOTHETICAL OXIDOREDUCTASE (EUROFUNG)"/>
    <property type="match status" value="1"/>
</dbReference>
<gene>
    <name evidence="2" type="ORF">B9479_004575</name>
</gene>
<proteinExistence type="predicted"/>
<dbReference type="PANTHER" id="PTHR45348:SF7">
    <property type="entry name" value="ZINC BINDING OXIDOREDUCTASE, PUTATIVE-RELATED"/>
    <property type="match status" value="1"/>
</dbReference>
<dbReference type="InterPro" id="IPR047122">
    <property type="entry name" value="Trans-enoyl_RdTase-like"/>
</dbReference>
<dbReference type="SUPFAM" id="SSF51735">
    <property type="entry name" value="NAD(P)-binding Rossmann-fold domains"/>
    <property type="match status" value="1"/>
</dbReference>
<sequence>MTSIPKTMKAWVQNESHWLDIQEVPVPQPKDNQVLVKIQYASQNPSDWRHTSYLSVPGVIHGCDFAGTVVALGSNLASPLKLGARVAGMVHGGYYEDEGAYAEYTLADSDMTWLVPEGLGLPEAATYGVGWFTAAQAMVQRQGKAFPALGDTNVTGNPWASAHSFYIVYGGSSSVGLFGIQLAKILGYKVLATASPHSFPLVKSYGADVVLDYHNADEAIAEALKITDGGVELALDTISDGDSFRITVEMMGKKGKQLNTFLPLPDHVHELNPELKVEMTGVYTLLGKDFRFPALGTSQIYPADAEDRRFGVEVFQQTPVLYSKYGMKPNPVQITGGFEDVSKGLELLKNGKISGKKSVIKIAKE</sequence>
<dbReference type="AlphaFoldDB" id="A0A5D3AVE6"/>
<dbReference type="InterPro" id="IPR036291">
    <property type="entry name" value="NAD(P)-bd_dom_sf"/>
</dbReference>
<dbReference type="InterPro" id="IPR020843">
    <property type="entry name" value="ER"/>
</dbReference>
<dbReference type="Proteomes" id="UP000322245">
    <property type="component" value="Unassembled WGS sequence"/>
</dbReference>
<dbReference type="Gene3D" id="3.90.180.10">
    <property type="entry name" value="Medium-chain alcohol dehydrogenases, catalytic domain"/>
    <property type="match status" value="1"/>
</dbReference>
<keyword evidence="3" id="KW-1185">Reference proteome</keyword>
<dbReference type="Gene3D" id="3.40.50.720">
    <property type="entry name" value="NAD(P)-binding Rossmann-like Domain"/>
    <property type="match status" value="1"/>
</dbReference>
<reference evidence="2 3" key="1">
    <citation type="submission" date="2017-05" db="EMBL/GenBank/DDBJ databases">
        <title>The Genome Sequence of Tsuchiyaea wingfieldii DSM 27421.</title>
        <authorList>
            <person name="Cuomo C."/>
            <person name="Passer A."/>
            <person name="Billmyre B."/>
            <person name="Heitman J."/>
        </authorList>
    </citation>
    <scope>NUCLEOTIDE SEQUENCE [LARGE SCALE GENOMIC DNA]</scope>
    <source>
        <strain evidence="2 3">DSM 27421</strain>
    </source>
</reference>
<dbReference type="Pfam" id="PF08240">
    <property type="entry name" value="ADH_N"/>
    <property type="match status" value="1"/>
</dbReference>
<dbReference type="CDD" id="cd08249">
    <property type="entry name" value="enoyl_reductase_like"/>
    <property type="match status" value="1"/>
</dbReference>
<name>A0A5D3AVE6_9TREE</name>
<dbReference type="InterPro" id="IPR013154">
    <property type="entry name" value="ADH-like_N"/>
</dbReference>
<protein>
    <recommendedName>
        <fullName evidence="1">Enoyl reductase (ER) domain-containing protein</fullName>
    </recommendedName>
</protein>
<dbReference type="InterPro" id="IPR011032">
    <property type="entry name" value="GroES-like_sf"/>
</dbReference>
<dbReference type="InterPro" id="IPR013149">
    <property type="entry name" value="ADH-like_C"/>
</dbReference>
<dbReference type="SMART" id="SM00829">
    <property type="entry name" value="PKS_ER"/>
    <property type="match status" value="1"/>
</dbReference>
<evidence type="ECO:0000313" key="3">
    <source>
        <dbReference type="Proteomes" id="UP000322245"/>
    </source>
</evidence>
<dbReference type="GO" id="GO:0016651">
    <property type="term" value="F:oxidoreductase activity, acting on NAD(P)H"/>
    <property type="evidence" value="ECO:0007669"/>
    <property type="project" value="InterPro"/>
</dbReference>
<accession>A0A5D3AVE6</accession>
<comment type="caution">
    <text evidence="2">The sequence shown here is derived from an EMBL/GenBank/DDBJ whole genome shotgun (WGS) entry which is preliminary data.</text>
</comment>
<dbReference type="SUPFAM" id="SSF50129">
    <property type="entry name" value="GroES-like"/>
    <property type="match status" value="1"/>
</dbReference>
<feature type="domain" description="Enoyl reductase (ER)" evidence="1">
    <location>
        <begin position="14"/>
        <end position="360"/>
    </location>
</feature>
<dbReference type="EMBL" id="NIDF01000054">
    <property type="protein sequence ID" value="TYJ54728.1"/>
    <property type="molecule type" value="Genomic_DNA"/>
</dbReference>
<dbReference type="Pfam" id="PF00107">
    <property type="entry name" value="ADH_zinc_N"/>
    <property type="match status" value="1"/>
</dbReference>
<organism evidence="2 3">
    <name type="scientific">Cryptococcus floricola</name>
    <dbReference type="NCBI Taxonomy" id="2591691"/>
    <lineage>
        <taxon>Eukaryota</taxon>
        <taxon>Fungi</taxon>
        <taxon>Dikarya</taxon>
        <taxon>Basidiomycota</taxon>
        <taxon>Agaricomycotina</taxon>
        <taxon>Tremellomycetes</taxon>
        <taxon>Tremellales</taxon>
        <taxon>Cryptococcaceae</taxon>
        <taxon>Cryptococcus</taxon>
    </lineage>
</organism>
<evidence type="ECO:0000259" key="1">
    <source>
        <dbReference type="SMART" id="SM00829"/>
    </source>
</evidence>
<evidence type="ECO:0000313" key="2">
    <source>
        <dbReference type="EMBL" id="TYJ54728.1"/>
    </source>
</evidence>